<keyword evidence="1" id="KW-1133">Transmembrane helix</keyword>
<sequence length="241" mass="26253">MTYQTLSLPGVLSPFAWGLATDFVHSIYLSLMIRRDLSSNTYHRSNRLLGAVAYFLMHFSSEILLRFLFGEPPLSGLANITLPRVVVALAGWALVIHAQIPLPRPGLFFLALAEGWMTYKKQGDMINHAMKVYGSENILPAMAVGVICVLNSAFMRGIFSVIRFGGVSNPGGDLLTNPVLRVAFFTSGAFLLKSRLAPSAARILTPQVAVLLSGPHLDAAIIVAMTVAFLYLLGLVRRSLH</sequence>
<keyword evidence="1" id="KW-0472">Membrane</keyword>
<gene>
    <name evidence="2" type="ORF">H696_02761</name>
</gene>
<proteinExistence type="predicted"/>
<accession>A0A058Z915</accession>
<name>A0A058Z915_FONAL</name>
<feature type="transmembrane region" description="Helical" evidence="1">
    <location>
        <begin position="89"/>
        <end position="117"/>
    </location>
</feature>
<dbReference type="EMBL" id="KB932204">
    <property type="protein sequence ID" value="KCV70418.1"/>
    <property type="molecule type" value="Genomic_DNA"/>
</dbReference>
<evidence type="ECO:0000256" key="1">
    <source>
        <dbReference type="SAM" id="Phobius"/>
    </source>
</evidence>
<feature type="transmembrane region" description="Helical" evidence="1">
    <location>
        <begin position="138"/>
        <end position="159"/>
    </location>
</feature>
<feature type="transmembrane region" description="Helical" evidence="1">
    <location>
        <begin position="208"/>
        <end position="233"/>
    </location>
</feature>
<dbReference type="AlphaFoldDB" id="A0A058Z915"/>
<feature type="transmembrane region" description="Helical" evidence="1">
    <location>
        <begin position="6"/>
        <end position="28"/>
    </location>
</feature>
<keyword evidence="3" id="KW-1185">Reference proteome</keyword>
<evidence type="ECO:0000313" key="2">
    <source>
        <dbReference type="EMBL" id="KCV70418.1"/>
    </source>
</evidence>
<feature type="transmembrane region" description="Helical" evidence="1">
    <location>
        <begin position="48"/>
        <end position="69"/>
    </location>
</feature>
<keyword evidence="1" id="KW-0812">Transmembrane</keyword>
<organism evidence="2">
    <name type="scientific">Fonticula alba</name>
    <name type="common">Slime mold</name>
    <dbReference type="NCBI Taxonomy" id="691883"/>
    <lineage>
        <taxon>Eukaryota</taxon>
        <taxon>Rotosphaerida</taxon>
        <taxon>Fonticulaceae</taxon>
        <taxon>Fonticula</taxon>
    </lineage>
</organism>
<dbReference type="RefSeq" id="XP_009494934.1">
    <property type="nucleotide sequence ID" value="XM_009496659.1"/>
</dbReference>
<evidence type="ECO:0000313" key="3">
    <source>
        <dbReference type="Proteomes" id="UP000030693"/>
    </source>
</evidence>
<dbReference type="GeneID" id="20527486"/>
<reference evidence="2" key="1">
    <citation type="submission" date="2013-04" db="EMBL/GenBank/DDBJ databases">
        <title>The Genome Sequence of Fonticula alba ATCC 38817.</title>
        <authorList>
            <consortium name="The Broad Institute Genomics Platform"/>
            <person name="Russ C."/>
            <person name="Cuomo C."/>
            <person name="Burger G."/>
            <person name="Gray M.W."/>
            <person name="Holland P.W.H."/>
            <person name="King N."/>
            <person name="Lang F.B.F."/>
            <person name="Roger A.J."/>
            <person name="Ruiz-Trillo I."/>
            <person name="Brown M."/>
            <person name="Walker B."/>
            <person name="Young S."/>
            <person name="Zeng Q."/>
            <person name="Gargeya S."/>
            <person name="Fitzgerald M."/>
            <person name="Haas B."/>
            <person name="Abouelleil A."/>
            <person name="Allen A.W."/>
            <person name="Alvarado L."/>
            <person name="Arachchi H.M."/>
            <person name="Berlin A.M."/>
            <person name="Chapman S.B."/>
            <person name="Gainer-Dewar J."/>
            <person name="Goldberg J."/>
            <person name="Griggs A."/>
            <person name="Gujja S."/>
            <person name="Hansen M."/>
            <person name="Howarth C."/>
            <person name="Imamovic A."/>
            <person name="Ireland A."/>
            <person name="Larimer J."/>
            <person name="McCowan C."/>
            <person name="Murphy C."/>
            <person name="Pearson M."/>
            <person name="Poon T.W."/>
            <person name="Priest M."/>
            <person name="Roberts A."/>
            <person name="Saif S."/>
            <person name="Shea T."/>
            <person name="Sisk P."/>
            <person name="Sykes S."/>
            <person name="Wortman J."/>
            <person name="Nusbaum C."/>
            <person name="Birren B."/>
        </authorList>
    </citation>
    <scope>NUCLEOTIDE SEQUENCE [LARGE SCALE GENOMIC DNA]</scope>
    <source>
        <strain evidence="2">ATCC 38817</strain>
    </source>
</reference>
<dbReference type="Proteomes" id="UP000030693">
    <property type="component" value="Unassembled WGS sequence"/>
</dbReference>
<protein>
    <submittedName>
        <fullName evidence="2">Uncharacterized protein</fullName>
    </submittedName>
</protein>